<sequence>MSTAARTGPRRERARAATIAEIKDTARALMRESGTVDVRFSDIARAMEMTPPALYRYFADRDDLLSALIADAFDDLARAVAQARDSVPADDLPARWVAAARGYRGWARREPQQFALIFGLPLPGYSAPEDGPTTEAAQRAMAQLAALFGEAIRHGILTPPTLRDVDPALELCAVAKGEDLGGVLPPETFQAMLHAWNSVHGFTCLEAYGHYDWMEPAAREAFFLSQVRLAALNAGLPAP</sequence>
<gene>
    <name evidence="6" type="ORF">CLV92_102226</name>
</gene>
<dbReference type="Proteomes" id="UP000239485">
    <property type="component" value="Unassembled WGS sequence"/>
</dbReference>
<dbReference type="Pfam" id="PF00440">
    <property type="entry name" value="TetR_N"/>
    <property type="match status" value="1"/>
</dbReference>
<feature type="DNA-binding region" description="H-T-H motif" evidence="4">
    <location>
        <begin position="39"/>
        <end position="58"/>
    </location>
</feature>
<dbReference type="InterPro" id="IPR009057">
    <property type="entry name" value="Homeodomain-like_sf"/>
</dbReference>
<keyword evidence="7" id="KW-1185">Reference proteome</keyword>
<dbReference type="InterPro" id="IPR025996">
    <property type="entry name" value="MT1864/Rv1816-like_C"/>
</dbReference>
<dbReference type="GO" id="GO:0003700">
    <property type="term" value="F:DNA-binding transcription factor activity"/>
    <property type="evidence" value="ECO:0007669"/>
    <property type="project" value="TreeGrafter"/>
</dbReference>
<dbReference type="InterPro" id="IPR050109">
    <property type="entry name" value="HTH-type_TetR-like_transc_reg"/>
</dbReference>
<name>A0A2S6IV96_9ACTN</name>
<evidence type="ECO:0000313" key="7">
    <source>
        <dbReference type="Proteomes" id="UP000239485"/>
    </source>
</evidence>
<dbReference type="PANTHER" id="PTHR30055:SF243">
    <property type="entry name" value="HTH-TYPE TRANSCRIPTIONAL REGULATOR RV1816"/>
    <property type="match status" value="1"/>
</dbReference>
<keyword evidence="1" id="KW-0805">Transcription regulation</keyword>
<evidence type="ECO:0000256" key="2">
    <source>
        <dbReference type="ARBA" id="ARBA00023125"/>
    </source>
</evidence>
<comment type="caution">
    <text evidence="6">The sequence shown here is derived from an EMBL/GenBank/DDBJ whole genome shotgun (WGS) entry which is preliminary data.</text>
</comment>
<dbReference type="Pfam" id="PF13305">
    <property type="entry name" value="TetR_C_33"/>
    <property type="match status" value="1"/>
</dbReference>
<feature type="domain" description="HTH tetR-type" evidence="5">
    <location>
        <begin position="16"/>
        <end position="76"/>
    </location>
</feature>
<evidence type="ECO:0000259" key="5">
    <source>
        <dbReference type="PROSITE" id="PS50977"/>
    </source>
</evidence>
<evidence type="ECO:0000256" key="3">
    <source>
        <dbReference type="ARBA" id="ARBA00023163"/>
    </source>
</evidence>
<dbReference type="SUPFAM" id="SSF46689">
    <property type="entry name" value="Homeodomain-like"/>
    <property type="match status" value="1"/>
</dbReference>
<dbReference type="SUPFAM" id="SSF48498">
    <property type="entry name" value="Tetracyclin repressor-like, C-terminal domain"/>
    <property type="match status" value="1"/>
</dbReference>
<protein>
    <submittedName>
        <fullName evidence="6">AcrR family transcriptional regulator</fullName>
    </submittedName>
</protein>
<dbReference type="RefSeq" id="WP_104431510.1">
    <property type="nucleotide sequence ID" value="NZ_PTJD01000002.1"/>
</dbReference>
<organism evidence="6 7">
    <name type="scientific">Kineococcus xinjiangensis</name>
    <dbReference type="NCBI Taxonomy" id="512762"/>
    <lineage>
        <taxon>Bacteria</taxon>
        <taxon>Bacillati</taxon>
        <taxon>Actinomycetota</taxon>
        <taxon>Actinomycetes</taxon>
        <taxon>Kineosporiales</taxon>
        <taxon>Kineosporiaceae</taxon>
        <taxon>Kineococcus</taxon>
    </lineage>
</organism>
<keyword evidence="2 4" id="KW-0238">DNA-binding</keyword>
<reference evidence="6 7" key="1">
    <citation type="submission" date="2018-02" db="EMBL/GenBank/DDBJ databases">
        <title>Genomic Encyclopedia of Archaeal and Bacterial Type Strains, Phase II (KMG-II): from individual species to whole genera.</title>
        <authorList>
            <person name="Goeker M."/>
        </authorList>
    </citation>
    <scope>NUCLEOTIDE SEQUENCE [LARGE SCALE GENOMIC DNA]</scope>
    <source>
        <strain evidence="6 7">DSM 22857</strain>
    </source>
</reference>
<dbReference type="OrthoDB" id="3210322at2"/>
<proteinExistence type="predicted"/>
<dbReference type="AlphaFoldDB" id="A0A2S6IV96"/>
<accession>A0A2S6IV96</accession>
<dbReference type="Gene3D" id="1.10.357.10">
    <property type="entry name" value="Tetracycline Repressor, domain 2"/>
    <property type="match status" value="1"/>
</dbReference>
<dbReference type="InterPro" id="IPR001647">
    <property type="entry name" value="HTH_TetR"/>
</dbReference>
<keyword evidence="3" id="KW-0804">Transcription</keyword>
<dbReference type="GO" id="GO:0000976">
    <property type="term" value="F:transcription cis-regulatory region binding"/>
    <property type="evidence" value="ECO:0007669"/>
    <property type="project" value="TreeGrafter"/>
</dbReference>
<evidence type="ECO:0000313" key="6">
    <source>
        <dbReference type="EMBL" id="PPK98073.1"/>
    </source>
</evidence>
<evidence type="ECO:0000256" key="1">
    <source>
        <dbReference type="ARBA" id="ARBA00023015"/>
    </source>
</evidence>
<dbReference type="InterPro" id="IPR036271">
    <property type="entry name" value="Tet_transcr_reg_TetR-rel_C_sf"/>
</dbReference>
<dbReference type="EMBL" id="PTJD01000002">
    <property type="protein sequence ID" value="PPK98073.1"/>
    <property type="molecule type" value="Genomic_DNA"/>
</dbReference>
<dbReference type="PROSITE" id="PS50977">
    <property type="entry name" value="HTH_TETR_2"/>
    <property type="match status" value="1"/>
</dbReference>
<dbReference type="PANTHER" id="PTHR30055">
    <property type="entry name" value="HTH-TYPE TRANSCRIPTIONAL REGULATOR RUTR"/>
    <property type="match status" value="1"/>
</dbReference>
<evidence type="ECO:0000256" key="4">
    <source>
        <dbReference type="PROSITE-ProRule" id="PRU00335"/>
    </source>
</evidence>